<dbReference type="Proteomes" id="UP000236333">
    <property type="component" value="Unassembled WGS sequence"/>
</dbReference>
<reference evidence="1 2" key="1">
    <citation type="journal article" date="2017" name="Mol. Biol. Evol.">
        <title>The 4-celled Tetrabaena socialis nuclear genome reveals the essential components for genetic control of cell number at the origin of multicellularity in the volvocine lineage.</title>
        <authorList>
            <person name="Featherston J."/>
            <person name="Arakaki Y."/>
            <person name="Hanschen E.R."/>
            <person name="Ferris P.J."/>
            <person name="Michod R.E."/>
            <person name="Olson B.J.S.C."/>
            <person name="Nozaki H."/>
            <person name="Durand P.M."/>
        </authorList>
    </citation>
    <scope>NUCLEOTIDE SEQUENCE [LARGE SCALE GENOMIC DNA]</scope>
    <source>
        <strain evidence="1 2">NIES-571</strain>
    </source>
</reference>
<dbReference type="EMBL" id="PGGS01001091">
    <property type="protein sequence ID" value="PNH00930.1"/>
    <property type="molecule type" value="Genomic_DNA"/>
</dbReference>
<sequence length="306" mass="32738">MLCSIATRGCAAFQRRVAVPLARALPPVPQRLALGSPASPSQLHSIAAVPGPGGPARSVVVTAAASDSGVEEIIKAVREVPSRFHSRLYEAIWRLQAQMAKEVTAMAKEKEAAVTDMAKEKEAAVTAMAKEVTAIAKDNAALAKDNADTIALLANTKQQLLVALYAAGVVNARSFLEHVVKMWRMEQPDGAGKKRLDVLKRGLEERTDLAACLLRDVPSWVPAGMEKEKKKKVESMATNLEAIFKHTSNDIHTFNPVKGLILLRGAHNGPTVAALACLAESMGVPCHIEDEQEDTTTEEDNNAPAA</sequence>
<evidence type="ECO:0000313" key="1">
    <source>
        <dbReference type="EMBL" id="PNH00930.1"/>
    </source>
</evidence>
<organism evidence="1 2">
    <name type="scientific">Tetrabaena socialis</name>
    <dbReference type="NCBI Taxonomy" id="47790"/>
    <lineage>
        <taxon>Eukaryota</taxon>
        <taxon>Viridiplantae</taxon>
        <taxon>Chlorophyta</taxon>
        <taxon>core chlorophytes</taxon>
        <taxon>Chlorophyceae</taxon>
        <taxon>CS clade</taxon>
        <taxon>Chlamydomonadales</taxon>
        <taxon>Tetrabaenaceae</taxon>
        <taxon>Tetrabaena</taxon>
    </lineage>
</organism>
<accession>A0A2J7ZL04</accession>
<name>A0A2J7ZL04_9CHLO</name>
<dbReference type="AlphaFoldDB" id="A0A2J7ZL04"/>
<keyword evidence="2" id="KW-1185">Reference proteome</keyword>
<proteinExistence type="predicted"/>
<dbReference type="OrthoDB" id="541717at2759"/>
<evidence type="ECO:0000313" key="2">
    <source>
        <dbReference type="Proteomes" id="UP000236333"/>
    </source>
</evidence>
<comment type="caution">
    <text evidence="1">The sequence shown here is derived from an EMBL/GenBank/DDBJ whole genome shotgun (WGS) entry which is preliminary data.</text>
</comment>
<protein>
    <submittedName>
        <fullName evidence="1">Uncharacterized protein</fullName>
    </submittedName>
</protein>
<gene>
    <name evidence="1" type="ORF">TSOC_013216</name>
</gene>